<keyword evidence="3" id="KW-1185">Reference proteome</keyword>
<dbReference type="OrthoDB" id="2382309at2"/>
<feature type="transmembrane region" description="Helical" evidence="1">
    <location>
        <begin position="6"/>
        <end position="26"/>
    </location>
</feature>
<protein>
    <submittedName>
        <fullName evidence="2">YuiB-like putative membrane protein</fullName>
    </submittedName>
</protein>
<dbReference type="InterPro" id="IPR025917">
    <property type="entry name" value="YuiB"/>
</dbReference>
<name>A0A3N5BIV9_9BACL</name>
<keyword evidence="1" id="KW-0472">Membrane</keyword>
<proteinExistence type="predicted"/>
<dbReference type="RefSeq" id="WP_123807184.1">
    <property type="nucleotide sequence ID" value="NZ_RKRK01000002.1"/>
</dbReference>
<keyword evidence="1" id="KW-1133">Transmembrane helix</keyword>
<dbReference type="Pfam" id="PF14068">
    <property type="entry name" value="YuiB"/>
    <property type="match status" value="1"/>
</dbReference>
<evidence type="ECO:0000256" key="1">
    <source>
        <dbReference type="SAM" id="Phobius"/>
    </source>
</evidence>
<gene>
    <name evidence="2" type="ORF">EDD62_0188</name>
</gene>
<evidence type="ECO:0000313" key="3">
    <source>
        <dbReference type="Proteomes" id="UP000277108"/>
    </source>
</evidence>
<comment type="caution">
    <text evidence="2">The sequence shown here is derived from an EMBL/GenBank/DDBJ whole genome shotgun (WGS) entry which is preliminary data.</text>
</comment>
<accession>A0A3N5BIV9</accession>
<reference evidence="2 3" key="1">
    <citation type="submission" date="2018-11" db="EMBL/GenBank/DDBJ databases">
        <title>Genomic Encyclopedia of Type Strains, Phase IV (KMG-IV): sequencing the most valuable type-strain genomes for metagenomic binning, comparative biology and taxonomic classification.</title>
        <authorList>
            <person name="Goeker M."/>
        </authorList>
    </citation>
    <scope>NUCLEOTIDE SEQUENCE [LARGE SCALE GENOMIC DNA]</scope>
    <source>
        <strain evidence="2 3">DSM 29158</strain>
    </source>
</reference>
<evidence type="ECO:0000313" key="2">
    <source>
        <dbReference type="EMBL" id="RPF57567.1"/>
    </source>
</evidence>
<organism evidence="2 3">
    <name type="scientific">Abyssicoccus albus</name>
    <dbReference type="NCBI Taxonomy" id="1817405"/>
    <lineage>
        <taxon>Bacteria</taxon>
        <taxon>Bacillati</taxon>
        <taxon>Bacillota</taxon>
        <taxon>Bacilli</taxon>
        <taxon>Bacillales</taxon>
        <taxon>Abyssicoccaceae</taxon>
    </lineage>
</organism>
<keyword evidence="1" id="KW-0812">Transmembrane</keyword>
<dbReference type="Proteomes" id="UP000277108">
    <property type="component" value="Unassembled WGS sequence"/>
</dbReference>
<feature type="transmembrane region" description="Helical" evidence="1">
    <location>
        <begin position="79"/>
        <end position="99"/>
    </location>
</feature>
<dbReference type="EMBL" id="RKRK01000002">
    <property type="protein sequence ID" value="RPF57567.1"/>
    <property type="molecule type" value="Genomic_DNA"/>
</dbReference>
<feature type="transmembrane region" description="Helical" evidence="1">
    <location>
        <begin position="33"/>
        <end position="51"/>
    </location>
</feature>
<sequence>MGISLPQLIISVVLFFVLFYGISFLLNMVLKETWIMLLIYPFIVMMIIDKIDTIEYFTNTQSAFKALLDGFINMKLADIIMLSSGLFGVIAAGFTMKYLRKSGYQMF</sequence>
<dbReference type="AlphaFoldDB" id="A0A3N5BIV9"/>